<proteinExistence type="predicted"/>
<evidence type="ECO:0000313" key="1">
    <source>
        <dbReference type="EMBL" id="KAJ7643625.1"/>
    </source>
</evidence>
<sequence>MLSRIGYISQFFSALATANGQGQIHHNCDWIERDVITYERVGGGTLGGALLAAIDNVNNMVWVDGVMNKAKSNVVNDNKLDPDDPPQSGSTVEFIDFDTSAGEIYDVETFLRNFAALGSYFDQTSAVFRTVAGNFQQLLSEATPGTVPDDTRSLPNLFNDWLRGLIGTYPSGCTTRATNAWRFYRREMEKVARDTNNGVVPNCFPLYTANVVRQNLHSTTRVFYLSIFSSTRDLIPAAPPLPHCNVPGTEGTVGYVGGGTTNFYAVGSGSSLTGDHYQALDASVFGAQCTNVYAMRNGATHMQGSLGSANIALQCGGRTGKQEVNFNWIFNGQALGCAALLGHGVTTIFCSANQGAALACAGHGAFTVQMRWFPS</sequence>
<gene>
    <name evidence="1" type="ORF">FB45DRAFT_737413</name>
</gene>
<organism evidence="1 2">
    <name type="scientific">Roridomyces roridus</name>
    <dbReference type="NCBI Taxonomy" id="1738132"/>
    <lineage>
        <taxon>Eukaryota</taxon>
        <taxon>Fungi</taxon>
        <taxon>Dikarya</taxon>
        <taxon>Basidiomycota</taxon>
        <taxon>Agaricomycotina</taxon>
        <taxon>Agaricomycetes</taxon>
        <taxon>Agaricomycetidae</taxon>
        <taxon>Agaricales</taxon>
        <taxon>Marasmiineae</taxon>
        <taxon>Mycenaceae</taxon>
        <taxon>Roridomyces</taxon>
    </lineage>
</organism>
<dbReference type="AlphaFoldDB" id="A0AAD7CAT3"/>
<name>A0AAD7CAT3_9AGAR</name>
<reference evidence="1" key="1">
    <citation type="submission" date="2023-03" db="EMBL/GenBank/DDBJ databases">
        <title>Massive genome expansion in bonnet fungi (Mycena s.s.) driven by repeated elements and novel gene families across ecological guilds.</title>
        <authorList>
            <consortium name="Lawrence Berkeley National Laboratory"/>
            <person name="Harder C.B."/>
            <person name="Miyauchi S."/>
            <person name="Viragh M."/>
            <person name="Kuo A."/>
            <person name="Thoen E."/>
            <person name="Andreopoulos B."/>
            <person name="Lu D."/>
            <person name="Skrede I."/>
            <person name="Drula E."/>
            <person name="Henrissat B."/>
            <person name="Morin E."/>
            <person name="Kohler A."/>
            <person name="Barry K."/>
            <person name="LaButti K."/>
            <person name="Morin E."/>
            <person name="Salamov A."/>
            <person name="Lipzen A."/>
            <person name="Mereny Z."/>
            <person name="Hegedus B."/>
            <person name="Baldrian P."/>
            <person name="Stursova M."/>
            <person name="Weitz H."/>
            <person name="Taylor A."/>
            <person name="Grigoriev I.V."/>
            <person name="Nagy L.G."/>
            <person name="Martin F."/>
            <person name="Kauserud H."/>
        </authorList>
    </citation>
    <scope>NUCLEOTIDE SEQUENCE</scope>
    <source>
        <strain evidence="1">9284</strain>
    </source>
</reference>
<comment type="caution">
    <text evidence="1">The sequence shown here is derived from an EMBL/GenBank/DDBJ whole genome shotgun (WGS) entry which is preliminary data.</text>
</comment>
<keyword evidence="2" id="KW-1185">Reference proteome</keyword>
<protein>
    <submittedName>
        <fullName evidence="1">Uncharacterized protein</fullName>
    </submittedName>
</protein>
<dbReference type="Proteomes" id="UP001221142">
    <property type="component" value="Unassembled WGS sequence"/>
</dbReference>
<accession>A0AAD7CAT3</accession>
<evidence type="ECO:0000313" key="2">
    <source>
        <dbReference type="Proteomes" id="UP001221142"/>
    </source>
</evidence>
<dbReference type="EMBL" id="JARKIF010000003">
    <property type="protein sequence ID" value="KAJ7643625.1"/>
    <property type="molecule type" value="Genomic_DNA"/>
</dbReference>